<sequence length="478" mass="51775">MIHFGTGGWRAVIGDEFTRANVRLLAQGLANRILAETSPGARPGRVVIGYDRRFLSDTAAWWATEVLAGNGVPVTVIDRPTPTPTTMWTVGNLGAAYGMAVTASHNPALYNGIKVFLPGGRDADLEFTESLTQQVNALGEEDVKALEPHEVRGSELVTIQHSINWYLDAILDKLDVETIRHAHLHLVLDPMFGVAQTSLQTILLTARCQVDVINERHDPLFGGRMPSPAKGTLAALQHAVVERGADLGIATDGDADRLGIIDDEGHYLTPNQVLVLLYDYLLTRKGWSGPAVRNMSTTHLLDRVAKAHGQVCYEVPVGFKWISAKMAETDAVIGGESSGGLTVRGHIPGKDGVYAGSLLVEAVAASGKKLSELYADLVSRYGELVMVEEAYGFTATRRAELTEQIFTHHDLPDFTALGLQTDHVSWADGCKVYFKGDGWVTIRFSGTEPLLRVFAEMPDGELAQRTADAVASHYGLGQ</sequence>
<dbReference type="AlphaFoldDB" id="A0A2I1KUF8"/>
<protein>
    <submittedName>
        <fullName evidence="12">Phosphonomutase</fullName>
    </submittedName>
</protein>
<comment type="similarity">
    <text evidence="2 7">Belongs to the phosphohexose mutase family.</text>
</comment>
<dbReference type="Proteomes" id="UP000234778">
    <property type="component" value="Unassembled WGS sequence"/>
</dbReference>
<keyword evidence="3" id="KW-0597">Phosphoprotein</keyword>
<dbReference type="PANTHER" id="PTHR45745:SF1">
    <property type="entry name" value="PHOSPHOGLUCOMUTASE 2B-RELATED"/>
    <property type="match status" value="1"/>
</dbReference>
<dbReference type="InterPro" id="IPR036900">
    <property type="entry name" value="A-D-PHexomutase_C_sf"/>
</dbReference>
<dbReference type="PANTHER" id="PTHR45745">
    <property type="entry name" value="PHOSPHOMANNOMUTASE 45A"/>
    <property type="match status" value="1"/>
</dbReference>
<evidence type="ECO:0000259" key="10">
    <source>
        <dbReference type="Pfam" id="PF02879"/>
    </source>
</evidence>
<evidence type="ECO:0000313" key="13">
    <source>
        <dbReference type="Proteomes" id="UP000234778"/>
    </source>
</evidence>
<organism evidence="12 13">
    <name type="scientific">Actinomyces urogenitalis</name>
    <dbReference type="NCBI Taxonomy" id="103621"/>
    <lineage>
        <taxon>Bacteria</taxon>
        <taxon>Bacillati</taxon>
        <taxon>Actinomycetota</taxon>
        <taxon>Actinomycetes</taxon>
        <taxon>Actinomycetales</taxon>
        <taxon>Actinomycetaceae</taxon>
        <taxon>Actinomyces</taxon>
    </lineage>
</organism>
<comment type="cofactor">
    <cofactor evidence="1">
        <name>Mg(2+)</name>
        <dbReference type="ChEBI" id="CHEBI:18420"/>
    </cofactor>
</comment>
<dbReference type="GO" id="GO:0006166">
    <property type="term" value="P:purine ribonucleoside salvage"/>
    <property type="evidence" value="ECO:0007669"/>
    <property type="project" value="TreeGrafter"/>
</dbReference>
<name>A0A2I1KUF8_9ACTO</name>
<dbReference type="Gene3D" id="3.40.120.10">
    <property type="entry name" value="Alpha-D-Glucose-1,6-Bisphosphate, subunit A, domain 3"/>
    <property type="match status" value="3"/>
</dbReference>
<dbReference type="PRINTS" id="PR00509">
    <property type="entry name" value="PGMPMM"/>
</dbReference>
<keyword evidence="4 7" id="KW-0479">Metal-binding</keyword>
<evidence type="ECO:0000256" key="2">
    <source>
        <dbReference type="ARBA" id="ARBA00010231"/>
    </source>
</evidence>
<evidence type="ECO:0000259" key="8">
    <source>
        <dbReference type="Pfam" id="PF00408"/>
    </source>
</evidence>
<dbReference type="InterPro" id="IPR016066">
    <property type="entry name" value="A-D-PHexomutase_CS"/>
</dbReference>
<evidence type="ECO:0000256" key="5">
    <source>
        <dbReference type="ARBA" id="ARBA00022842"/>
    </source>
</evidence>
<dbReference type="InterPro" id="IPR016055">
    <property type="entry name" value="A-D-PHexomutase_a/b/a-I/II/III"/>
</dbReference>
<feature type="domain" description="Alpha-D-phosphohexomutase alpha/beta/alpha" evidence="11">
    <location>
        <begin position="270"/>
        <end position="381"/>
    </location>
</feature>
<dbReference type="InterPro" id="IPR005844">
    <property type="entry name" value="A-D-PHexomutase_a/b/a-I"/>
</dbReference>
<keyword evidence="5 7" id="KW-0460">Magnesium</keyword>
<dbReference type="Gene3D" id="3.30.310.50">
    <property type="entry name" value="Alpha-D-phosphohexomutase, C-terminal domain"/>
    <property type="match status" value="1"/>
</dbReference>
<dbReference type="Pfam" id="PF02880">
    <property type="entry name" value="PGM_PMM_III"/>
    <property type="match status" value="1"/>
</dbReference>
<dbReference type="Pfam" id="PF02879">
    <property type="entry name" value="PGM_PMM_II"/>
    <property type="match status" value="1"/>
</dbReference>
<dbReference type="SUPFAM" id="SSF55957">
    <property type="entry name" value="Phosphoglucomutase, C-terminal domain"/>
    <property type="match status" value="1"/>
</dbReference>
<evidence type="ECO:0000256" key="6">
    <source>
        <dbReference type="ARBA" id="ARBA00023235"/>
    </source>
</evidence>
<gene>
    <name evidence="12" type="ORF">CYJ26_03885</name>
</gene>
<dbReference type="Pfam" id="PF02878">
    <property type="entry name" value="PGM_PMM_I"/>
    <property type="match status" value="1"/>
</dbReference>
<keyword evidence="6" id="KW-0413">Isomerase</keyword>
<evidence type="ECO:0000259" key="9">
    <source>
        <dbReference type="Pfam" id="PF02878"/>
    </source>
</evidence>
<dbReference type="SUPFAM" id="SSF53738">
    <property type="entry name" value="Phosphoglucomutase, first 3 domains"/>
    <property type="match status" value="2"/>
</dbReference>
<evidence type="ECO:0000259" key="11">
    <source>
        <dbReference type="Pfam" id="PF02880"/>
    </source>
</evidence>
<dbReference type="Pfam" id="PF00408">
    <property type="entry name" value="PGM_PMM_IV"/>
    <property type="match status" value="1"/>
</dbReference>
<evidence type="ECO:0000256" key="7">
    <source>
        <dbReference type="RuleBase" id="RU004326"/>
    </source>
</evidence>
<dbReference type="GO" id="GO:0008973">
    <property type="term" value="F:phosphopentomutase activity"/>
    <property type="evidence" value="ECO:0007669"/>
    <property type="project" value="TreeGrafter"/>
</dbReference>
<evidence type="ECO:0000313" key="12">
    <source>
        <dbReference type="EMBL" id="PKY99261.1"/>
    </source>
</evidence>
<feature type="domain" description="Alpha-D-phosphohexomutase C-terminal" evidence="8">
    <location>
        <begin position="432"/>
        <end position="471"/>
    </location>
</feature>
<dbReference type="EMBL" id="PKHA01000002">
    <property type="protein sequence ID" value="PKY99261.1"/>
    <property type="molecule type" value="Genomic_DNA"/>
</dbReference>
<dbReference type="InterPro" id="IPR005843">
    <property type="entry name" value="A-D-PHexomutase_C"/>
</dbReference>
<dbReference type="InterPro" id="IPR005846">
    <property type="entry name" value="A-D-PHexomutase_a/b/a-III"/>
</dbReference>
<accession>A0A2I1KUF8</accession>
<evidence type="ECO:0000256" key="3">
    <source>
        <dbReference type="ARBA" id="ARBA00022553"/>
    </source>
</evidence>
<feature type="domain" description="Alpha-D-phosphohexomutase alpha/beta/alpha" evidence="9">
    <location>
        <begin position="3"/>
        <end position="138"/>
    </location>
</feature>
<dbReference type="RefSeq" id="WP_006548962.1">
    <property type="nucleotide sequence ID" value="NZ_JAHAIH010000002.1"/>
</dbReference>
<comment type="caution">
    <text evidence="12">The sequence shown here is derived from an EMBL/GenBank/DDBJ whole genome shotgun (WGS) entry which is preliminary data.</text>
</comment>
<evidence type="ECO:0000256" key="1">
    <source>
        <dbReference type="ARBA" id="ARBA00001946"/>
    </source>
</evidence>
<evidence type="ECO:0000256" key="4">
    <source>
        <dbReference type="ARBA" id="ARBA00022723"/>
    </source>
</evidence>
<dbReference type="InterPro" id="IPR005845">
    <property type="entry name" value="A-D-PHexomutase_a/b/a-II"/>
</dbReference>
<dbReference type="PROSITE" id="PS00710">
    <property type="entry name" value="PGM_PMM"/>
    <property type="match status" value="1"/>
</dbReference>
<dbReference type="InterPro" id="IPR005841">
    <property type="entry name" value="Alpha-D-phosphohexomutase_SF"/>
</dbReference>
<feature type="domain" description="Alpha-D-phosphohexomutase alpha/beta/alpha" evidence="10">
    <location>
        <begin position="166"/>
        <end position="265"/>
    </location>
</feature>
<reference evidence="12 13" key="1">
    <citation type="submission" date="2017-12" db="EMBL/GenBank/DDBJ databases">
        <title>Phylogenetic diversity of female urinary microbiome.</title>
        <authorList>
            <person name="Thomas-White K."/>
            <person name="Wolfe A.J."/>
        </authorList>
    </citation>
    <scope>NUCLEOTIDE SEQUENCE [LARGE SCALE GENOMIC DNA]</scope>
    <source>
        <strain evidence="12 13">UMB0319</strain>
    </source>
</reference>
<proteinExistence type="inferred from homology"/>
<dbReference type="GeneID" id="81708076"/>
<dbReference type="GO" id="GO:0000287">
    <property type="term" value="F:magnesium ion binding"/>
    <property type="evidence" value="ECO:0007669"/>
    <property type="project" value="InterPro"/>
</dbReference>
<dbReference type="GO" id="GO:0005975">
    <property type="term" value="P:carbohydrate metabolic process"/>
    <property type="evidence" value="ECO:0007669"/>
    <property type="project" value="InterPro"/>
</dbReference>